<evidence type="ECO:0000256" key="2">
    <source>
        <dbReference type="ARBA" id="ARBA00006500"/>
    </source>
</evidence>
<evidence type="ECO:0000256" key="8">
    <source>
        <dbReference type="ARBA" id="ARBA00022946"/>
    </source>
</evidence>
<dbReference type="PANTHER" id="PTHR31727:SF2">
    <property type="entry name" value="PALMITOYL-ACYL CARRIER PROTEIN THIOESTERASE, CHLOROPLASTIC"/>
    <property type="match status" value="1"/>
</dbReference>
<evidence type="ECO:0000256" key="5">
    <source>
        <dbReference type="ARBA" id="ARBA00022640"/>
    </source>
</evidence>
<feature type="region of interest" description="Disordered" evidence="12">
    <location>
        <begin position="1"/>
        <end position="39"/>
    </location>
</feature>
<dbReference type="Proteomes" id="UP000593572">
    <property type="component" value="Unassembled WGS sequence"/>
</dbReference>
<dbReference type="EC" id="3.1.2.-" evidence="11"/>
<evidence type="ECO:0000256" key="10">
    <source>
        <dbReference type="ARBA" id="ARBA00023160"/>
    </source>
</evidence>
<comment type="subcellular location">
    <subcellularLocation>
        <location evidence="1 11">Plastid</location>
        <location evidence="1 11">Chloroplast</location>
    </subcellularLocation>
</comment>
<keyword evidence="3 11" id="KW-0444">Lipid biosynthesis</keyword>
<evidence type="ECO:0000256" key="12">
    <source>
        <dbReference type="SAM" id="MobiDB-lite"/>
    </source>
</evidence>
<dbReference type="GO" id="GO:0016297">
    <property type="term" value="F:fatty acyl-[ACP] hydrolase activity"/>
    <property type="evidence" value="ECO:0007669"/>
    <property type="project" value="InterPro"/>
</dbReference>
<dbReference type="CDD" id="cd00586">
    <property type="entry name" value="4HBT"/>
    <property type="match status" value="1"/>
</dbReference>
<dbReference type="EMBL" id="JABEZX010000013">
    <property type="protein sequence ID" value="MBA0574397.1"/>
    <property type="molecule type" value="Genomic_DNA"/>
</dbReference>
<dbReference type="InterPro" id="IPR002864">
    <property type="entry name" value="Acyl-ACP_thioesterase_NHD"/>
</dbReference>
<reference evidence="16 17" key="1">
    <citation type="journal article" date="2019" name="Genome Biol. Evol.">
        <title>Insights into the evolution of the New World diploid cottons (Gossypium, subgenus Houzingenia) based on genome sequencing.</title>
        <authorList>
            <person name="Grover C.E."/>
            <person name="Arick M.A. 2nd"/>
            <person name="Thrash A."/>
            <person name="Conover J.L."/>
            <person name="Sanders W.S."/>
            <person name="Peterson D.G."/>
            <person name="Frelichowski J.E."/>
            <person name="Scheffler J.A."/>
            <person name="Scheffler B.E."/>
            <person name="Wendel J.F."/>
        </authorList>
    </citation>
    <scope>NUCLEOTIDE SEQUENCE [LARGE SCALE GENOMIC DNA]</scope>
    <source>
        <strain evidence="16">157</strain>
        <tissue evidence="16">Leaf</tissue>
    </source>
</reference>
<keyword evidence="9 11" id="KW-0443">Lipid metabolism</keyword>
<evidence type="ECO:0000256" key="6">
    <source>
        <dbReference type="ARBA" id="ARBA00022801"/>
    </source>
</evidence>
<feature type="compositionally biased region" description="Low complexity" evidence="12">
    <location>
        <begin position="7"/>
        <end position="19"/>
    </location>
</feature>
<comment type="similarity">
    <text evidence="2 11">Belongs to the acyl-ACP thioesterase family.</text>
</comment>
<sequence length="412" mass="45833">MVATAATSSFFPVTPSPDSSDSKKKRLGNGSINLGGIKSKTSSGNLQVKANAQAPPKINGTKVVTPPAEVFKNEDGVSFHPPRTFINQLPDWSMLLAAITTVFLAAEKQWMMLDWKPKRPDMLIDPFGIGKIVQDGLVFRQNFSIRSYEIGADQTASIETVMNHLQETALNHVGSAGLLVDGFGSTPEMCKKNLIWVVTRMQVVVDRYPTWGNVVQVDTWVSASGKNCMRRDWLVRDSKTGEVLTRASSIWVMMNKVTRRLSKMPEEVRGEIEPYFMNSEPVIAEDSRKLVKLDGSSAEFVRKGLTPRWSDLDVNQHVNNVKYIGWILESAPLPILETHELSSMTLEYRRECGRDSVLQSLTAVSDNGTNEIECQHLLRLEDGSEVMRGRTQWRPKNAKISGNVGQIPADTA</sequence>
<dbReference type="Pfam" id="PF20791">
    <property type="entry name" value="Acyl-ACP_TE_C"/>
    <property type="match status" value="1"/>
</dbReference>
<keyword evidence="8" id="KW-0809">Transit peptide</keyword>
<dbReference type="GO" id="GO:0000036">
    <property type="term" value="F:acyl carrier activity"/>
    <property type="evidence" value="ECO:0007669"/>
    <property type="project" value="TreeGrafter"/>
</dbReference>
<evidence type="ECO:0000256" key="1">
    <source>
        <dbReference type="ARBA" id="ARBA00004229"/>
    </source>
</evidence>
<name>A0A7J8NBJ7_9ROSI</name>
<evidence type="ECO:0000256" key="3">
    <source>
        <dbReference type="ARBA" id="ARBA00022516"/>
    </source>
</evidence>
<evidence type="ECO:0000256" key="4">
    <source>
        <dbReference type="ARBA" id="ARBA00022528"/>
    </source>
</evidence>
<organism evidence="16 17">
    <name type="scientific">Gossypium lobatum</name>
    <dbReference type="NCBI Taxonomy" id="34289"/>
    <lineage>
        <taxon>Eukaryota</taxon>
        <taxon>Viridiplantae</taxon>
        <taxon>Streptophyta</taxon>
        <taxon>Embryophyta</taxon>
        <taxon>Tracheophyta</taxon>
        <taxon>Spermatophyta</taxon>
        <taxon>Magnoliopsida</taxon>
        <taxon>eudicotyledons</taxon>
        <taxon>Gunneridae</taxon>
        <taxon>Pentapetalae</taxon>
        <taxon>rosids</taxon>
        <taxon>malvids</taxon>
        <taxon>Malvales</taxon>
        <taxon>Malvaceae</taxon>
        <taxon>Malvoideae</taxon>
        <taxon>Gossypium</taxon>
    </lineage>
</organism>
<keyword evidence="5 11" id="KW-0934">Plastid</keyword>
<keyword evidence="4 11" id="KW-0150">Chloroplast</keyword>
<evidence type="ECO:0000259" key="13">
    <source>
        <dbReference type="Pfam" id="PF01643"/>
    </source>
</evidence>
<keyword evidence="7 11" id="KW-0276">Fatty acid metabolism</keyword>
<proteinExistence type="inferred from homology"/>
<comment type="function">
    <text evidence="11">Plays an essential role in chain termination during de novo fatty acid synthesis.</text>
</comment>
<evidence type="ECO:0000256" key="9">
    <source>
        <dbReference type="ARBA" id="ARBA00023098"/>
    </source>
</evidence>
<evidence type="ECO:0000256" key="7">
    <source>
        <dbReference type="ARBA" id="ARBA00022832"/>
    </source>
</evidence>
<dbReference type="InterPro" id="IPR029069">
    <property type="entry name" value="HotDog_dom_sf"/>
</dbReference>
<accession>A0A7J8NBJ7</accession>
<keyword evidence="6 11" id="KW-0378">Hydrolase</keyword>
<dbReference type="Pfam" id="PF01643">
    <property type="entry name" value="Acyl-ACP_TE"/>
    <property type="match status" value="1"/>
</dbReference>
<feature type="domain" description="Acyl-ACP-thioesterase N-terminal" evidence="14">
    <location>
        <begin position="1"/>
        <end position="125"/>
    </location>
</feature>
<evidence type="ECO:0000259" key="14">
    <source>
        <dbReference type="Pfam" id="PF12590"/>
    </source>
</evidence>
<keyword evidence="10 11" id="KW-0275">Fatty acid biosynthesis</keyword>
<protein>
    <recommendedName>
        <fullName evidence="11">Acyl-[acyl-carrier-protein] hydrolase</fullName>
        <ecNumber evidence="11">3.1.2.-</ecNumber>
    </recommendedName>
</protein>
<dbReference type="SUPFAM" id="SSF54637">
    <property type="entry name" value="Thioesterase/thiol ester dehydrase-isomerase"/>
    <property type="match status" value="2"/>
</dbReference>
<dbReference type="FunFam" id="3.10.129.10:FF:000014">
    <property type="entry name" value="Acyl-[acyl-carrier-protein] hydrolase"/>
    <property type="match status" value="1"/>
</dbReference>
<evidence type="ECO:0000256" key="11">
    <source>
        <dbReference type="RuleBase" id="RU363096"/>
    </source>
</evidence>
<evidence type="ECO:0000313" key="16">
    <source>
        <dbReference type="EMBL" id="MBA0574397.1"/>
    </source>
</evidence>
<dbReference type="PANTHER" id="PTHR31727">
    <property type="entry name" value="OLEOYL-ACYL CARRIER PROTEIN THIOESTERASE 1, CHLOROPLASTIC"/>
    <property type="match status" value="1"/>
</dbReference>
<dbReference type="InterPro" id="IPR045023">
    <property type="entry name" value="FATA/B"/>
</dbReference>
<gene>
    <name evidence="16" type="ORF">Golob_001605</name>
</gene>
<dbReference type="InterPro" id="IPR021113">
    <property type="entry name" value="Acyl-ACP-thioesterase_N"/>
</dbReference>
<evidence type="ECO:0000259" key="15">
    <source>
        <dbReference type="Pfam" id="PF20791"/>
    </source>
</evidence>
<dbReference type="AlphaFoldDB" id="A0A7J8NBJ7"/>
<comment type="caution">
    <text evidence="16">The sequence shown here is derived from an EMBL/GenBank/DDBJ whole genome shotgun (WGS) entry which is preliminary data.</text>
</comment>
<evidence type="ECO:0000313" key="17">
    <source>
        <dbReference type="Proteomes" id="UP000593572"/>
    </source>
</evidence>
<dbReference type="Gene3D" id="3.10.129.10">
    <property type="entry name" value="Hotdog Thioesterase"/>
    <property type="match status" value="1"/>
</dbReference>
<feature type="domain" description="Acyl-ACP thioesterase-like C-terminal" evidence="15">
    <location>
        <begin position="298"/>
        <end position="394"/>
    </location>
</feature>
<dbReference type="GO" id="GO:0009507">
    <property type="term" value="C:chloroplast"/>
    <property type="evidence" value="ECO:0007669"/>
    <property type="project" value="UniProtKB-SubCell"/>
</dbReference>
<feature type="domain" description="Acyl-ACP thioesterase N-terminal hotdog" evidence="13">
    <location>
        <begin position="136"/>
        <end position="271"/>
    </location>
</feature>
<keyword evidence="17" id="KW-1185">Reference proteome</keyword>
<dbReference type="Pfam" id="PF12590">
    <property type="entry name" value="Acyl-thio_N"/>
    <property type="match status" value="1"/>
</dbReference>
<dbReference type="InterPro" id="IPR049427">
    <property type="entry name" value="Acyl-ACP_TE_C"/>
</dbReference>